<feature type="region of interest" description="Disordered" evidence="1">
    <location>
        <begin position="345"/>
        <end position="371"/>
    </location>
</feature>
<name>A0A1V0RSE9_9RHOB</name>
<keyword evidence="2" id="KW-0282">Flagellum</keyword>
<gene>
    <name evidence="2" type="ORF">ROSMUCSMR3_03226</name>
</gene>
<dbReference type="OrthoDB" id="7322951at2"/>
<organism evidence="2 3">
    <name type="scientific">Roseovarius mucosus</name>
    <dbReference type="NCBI Taxonomy" id="215743"/>
    <lineage>
        <taxon>Bacteria</taxon>
        <taxon>Pseudomonadati</taxon>
        <taxon>Pseudomonadota</taxon>
        <taxon>Alphaproteobacteria</taxon>
        <taxon>Rhodobacterales</taxon>
        <taxon>Roseobacteraceae</taxon>
        <taxon>Roseovarius</taxon>
    </lineage>
</organism>
<proteinExistence type="predicted"/>
<keyword evidence="2" id="KW-0966">Cell projection</keyword>
<evidence type="ECO:0000313" key="3">
    <source>
        <dbReference type="Proteomes" id="UP000192273"/>
    </source>
</evidence>
<feature type="region of interest" description="Disordered" evidence="1">
    <location>
        <begin position="118"/>
        <end position="153"/>
    </location>
</feature>
<reference evidence="2 3" key="1">
    <citation type="submission" date="2017-03" db="EMBL/GenBank/DDBJ databases">
        <title>Genome Sequence of Roseovarius mucosus strain SMR3 Isolated from a culture of the Diatom Skeletonema marinoi.</title>
        <authorList>
            <person name="Topel M."/>
            <person name="Pinder M."/>
            <person name="Johansson O.N."/>
            <person name="Kourtchenko O."/>
            <person name="Godhe A."/>
            <person name="Clarke A.K."/>
        </authorList>
    </citation>
    <scope>NUCLEOTIDE SEQUENCE [LARGE SCALE GENOMIC DNA]</scope>
    <source>
        <strain evidence="2 3">SMR3</strain>
    </source>
</reference>
<feature type="compositionally biased region" description="Low complexity" evidence="1">
    <location>
        <begin position="118"/>
        <end position="137"/>
    </location>
</feature>
<dbReference type="RefSeq" id="WP_081507942.1">
    <property type="nucleotide sequence ID" value="NZ_CP020474.1"/>
</dbReference>
<accession>A0A1V0RSE9</accession>
<evidence type="ECO:0000256" key="1">
    <source>
        <dbReference type="SAM" id="MobiDB-lite"/>
    </source>
</evidence>
<dbReference type="EMBL" id="CP020474">
    <property type="protein sequence ID" value="ARE84689.1"/>
    <property type="molecule type" value="Genomic_DNA"/>
</dbReference>
<keyword evidence="3" id="KW-1185">Reference proteome</keyword>
<dbReference type="KEGG" id="rmm:ROSMUCSMR3_03226"/>
<sequence>MSTMTFRAPDSVTALEQVQRRLGPDALILSNDLIDGQVVIVASDDDPEALIKPAPRLRAVPTPPRVDVVIDEPIDPITPPSSSGRMTAAVTAAAPRLPSFLNAHAPKPFDRMLGEAKATAPATVPATATAPETPEAQAPDHKTPEPVAPAPALPDPLILRDRLLSAPRIVLVGTVGAGKSQVALQLALMRLTRTPGLTVEFCFCGTGSHGDGAVLAQKSHLLGMTTLFHTPDTLAAPQAGTVQIVVISGRGNDGTSLAEVALELPEARAALVVPGGLRPERIAALRQRWAERIDSAILSGSEDMPDATTDVAALRAVGLVPLWCASNDRLVEGLRVIEGDCATEPATNDDPAPLAQPMLFRHHGPDAESRS</sequence>
<evidence type="ECO:0000313" key="2">
    <source>
        <dbReference type="EMBL" id="ARE84689.1"/>
    </source>
</evidence>
<keyword evidence="2" id="KW-0969">Cilium</keyword>
<protein>
    <submittedName>
        <fullName evidence="2">Flagellar biosynthesis regulator FlhF</fullName>
    </submittedName>
</protein>
<dbReference type="Proteomes" id="UP000192273">
    <property type="component" value="Chromosome"/>
</dbReference>
<dbReference type="AlphaFoldDB" id="A0A1V0RSE9"/>